<dbReference type="PANTHER" id="PTHR31485:SF17">
    <property type="match status" value="1"/>
</dbReference>
<dbReference type="KEGG" id="olu:OSTLU_32501"/>
<evidence type="ECO:0000256" key="2">
    <source>
        <dbReference type="ARBA" id="ARBA00022676"/>
    </source>
</evidence>
<name>A4RZT6_OSTLU</name>
<accession>A4RZT6</accession>
<dbReference type="AlphaFoldDB" id="A4RZT6"/>
<keyword evidence="6" id="KW-0472">Membrane</keyword>
<evidence type="ECO:0000256" key="3">
    <source>
        <dbReference type="ARBA" id="ARBA00022679"/>
    </source>
</evidence>
<reference evidence="9 10" key="1">
    <citation type="journal article" date="2007" name="Proc. Natl. Acad. Sci. U.S.A.">
        <title>The tiny eukaryote Ostreococcus provides genomic insights into the paradox of plankton speciation.</title>
        <authorList>
            <person name="Palenik B."/>
            <person name="Grimwood J."/>
            <person name="Aerts A."/>
            <person name="Rouze P."/>
            <person name="Salamov A."/>
            <person name="Putnam N."/>
            <person name="Dupont C."/>
            <person name="Jorgensen R."/>
            <person name="Derelle E."/>
            <person name="Rombauts S."/>
            <person name="Zhou K."/>
            <person name="Otillar R."/>
            <person name="Merchant S.S."/>
            <person name="Podell S."/>
            <person name="Gaasterland T."/>
            <person name="Napoli C."/>
            <person name="Gendler K."/>
            <person name="Manuell A."/>
            <person name="Tai V."/>
            <person name="Vallon O."/>
            <person name="Piganeau G."/>
            <person name="Jancek S."/>
            <person name="Heijde M."/>
            <person name="Jabbari K."/>
            <person name="Bowler C."/>
            <person name="Lohr M."/>
            <person name="Robbens S."/>
            <person name="Werner G."/>
            <person name="Dubchak I."/>
            <person name="Pazour G.J."/>
            <person name="Ren Q."/>
            <person name="Paulsen I."/>
            <person name="Delwiche C."/>
            <person name="Schmutz J."/>
            <person name="Rokhsar D."/>
            <person name="Van de Peer Y."/>
            <person name="Moreau H."/>
            <person name="Grigoriev I.V."/>
        </authorList>
    </citation>
    <scope>NUCLEOTIDE SEQUENCE [LARGE SCALE GENOMIC DNA]</scope>
    <source>
        <strain evidence="9 10">CCE9901</strain>
    </source>
</reference>
<evidence type="ECO:0000256" key="5">
    <source>
        <dbReference type="ARBA" id="ARBA00022989"/>
    </source>
</evidence>
<keyword evidence="10" id="KW-1185">Reference proteome</keyword>
<keyword evidence="5" id="KW-1133">Transmembrane helix</keyword>
<dbReference type="eggNOG" id="ENOG502SHVJ">
    <property type="taxonomic scope" value="Eukaryota"/>
</dbReference>
<organism evidence="9 10">
    <name type="scientific">Ostreococcus lucimarinus (strain CCE9901)</name>
    <dbReference type="NCBI Taxonomy" id="436017"/>
    <lineage>
        <taxon>Eukaryota</taxon>
        <taxon>Viridiplantae</taxon>
        <taxon>Chlorophyta</taxon>
        <taxon>Mamiellophyceae</taxon>
        <taxon>Mamiellales</taxon>
        <taxon>Bathycoccaceae</taxon>
        <taxon>Ostreococcus</taxon>
    </lineage>
</organism>
<dbReference type="InterPro" id="IPR044845">
    <property type="entry name" value="HPAT/SRGT1-like"/>
</dbReference>
<proteinExistence type="predicted"/>
<dbReference type="Pfam" id="PF23452">
    <property type="entry name" value="HPAT"/>
    <property type="match status" value="1"/>
</dbReference>
<keyword evidence="2" id="KW-0328">Glycosyltransferase</keyword>
<dbReference type="RefSeq" id="XP_001418856.1">
    <property type="nucleotide sequence ID" value="XM_001418819.1"/>
</dbReference>
<dbReference type="GO" id="GO:0016020">
    <property type="term" value="C:membrane"/>
    <property type="evidence" value="ECO:0007669"/>
    <property type="project" value="UniProtKB-SubCell"/>
</dbReference>
<dbReference type="HOGENOM" id="CLU_614507_0_0_1"/>
<dbReference type="STRING" id="436017.A4RZT6"/>
<dbReference type="Gene3D" id="3.50.4.10">
    <property type="entry name" value="Hepatocyte Growth Factor"/>
    <property type="match status" value="1"/>
</dbReference>
<feature type="region of interest" description="Disordered" evidence="7">
    <location>
        <begin position="1"/>
        <end position="40"/>
    </location>
</feature>
<evidence type="ECO:0000256" key="1">
    <source>
        <dbReference type="ARBA" id="ARBA00004167"/>
    </source>
</evidence>
<gene>
    <name evidence="9" type="ORF">OSTLU_32501</name>
</gene>
<evidence type="ECO:0000256" key="4">
    <source>
        <dbReference type="ARBA" id="ARBA00022692"/>
    </source>
</evidence>
<comment type="subcellular location">
    <subcellularLocation>
        <location evidence="1">Membrane</location>
        <topology evidence="1">Single-pass membrane protein</topology>
    </subcellularLocation>
</comment>
<feature type="compositionally biased region" description="Basic and acidic residues" evidence="7">
    <location>
        <begin position="1"/>
        <end position="22"/>
    </location>
</feature>
<dbReference type="PANTHER" id="PTHR31485">
    <property type="entry name" value="PEPTIDYL SERINE ALPHA-GALACTOSYLTRANSFERASE"/>
    <property type="match status" value="1"/>
</dbReference>
<evidence type="ECO:0000256" key="7">
    <source>
        <dbReference type="SAM" id="MobiDB-lite"/>
    </source>
</evidence>
<keyword evidence="3" id="KW-0808">Transferase</keyword>
<dbReference type="OrthoDB" id="495562at2759"/>
<evidence type="ECO:0000259" key="8">
    <source>
        <dbReference type="Pfam" id="PF23452"/>
    </source>
</evidence>
<dbReference type="Gramene" id="ABO97149">
    <property type="protein sequence ID" value="ABO97149"/>
    <property type="gene ID" value="OSTLU_32501"/>
</dbReference>
<evidence type="ECO:0000313" key="10">
    <source>
        <dbReference type="Proteomes" id="UP000001568"/>
    </source>
</evidence>
<dbReference type="EMBL" id="CP000587">
    <property type="protein sequence ID" value="ABO97149.1"/>
    <property type="molecule type" value="Genomic_DNA"/>
</dbReference>
<dbReference type="OMA" id="PMYGEEH"/>
<dbReference type="InterPro" id="IPR056508">
    <property type="entry name" value="HPAT-like"/>
</dbReference>
<keyword evidence="4" id="KW-0812">Transmembrane</keyword>
<dbReference type="Proteomes" id="UP000001568">
    <property type="component" value="Chromosome 7"/>
</dbReference>
<dbReference type="GeneID" id="5002679"/>
<evidence type="ECO:0000256" key="6">
    <source>
        <dbReference type="ARBA" id="ARBA00023136"/>
    </source>
</evidence>
<evidence type="ECO:0000313" key="9">
    <source>
        <dbReference type="EMBL" id="ABO97149.1"/>
    </source>
</evidence>
<sequence length="446" mass="51301">MDDISSRDGYDAEEWRRIRDAETPEDECHELPQSDYWGPQPLTQSVEGVSITVARDCCELCKKTAKCQFWRHDPAKPNECFTGTLINDYLPPMYGEEHNRKTTSGVLYPKKSRYDAESTELKTCVHTMITSNGSPYMNWQTRVFYQTWKKAASEKDSVLRHFTRILHRSTDDSLMDLVPTWRADPTHVECDNSCDYAVKDRARAIAEWMKSDDSRRCSHILMAETDYLFIRSPPPSVLLAKGISYGFLFGYIVPSYPDAKEASVLLHDVSKDGPLKDVYQTGNAPQCIHRDDLERVAPVWADKVEFGESNEVVKRVFGWVRDMYAWSFAAAAVRPKLEFELPPVPFQKLMIQPPADIAIGQSSVMHYTWGAIISNKEDHEVWRFDKREYLGSWDSLKKIEPLPPWDAEQEFKLQDKKRIQKSQYEVLDKMVEIFNEAVDAVVAGDG</sequence>
<feature type="domain" description="Hydroxyproline O-arabinosyltransferase-like" evidence="8">
    <location>
        <begin position="126"/>
        <end position="404"/>
    </location>
</feature>
<dbReference type="GO" id="GO:0016757">
    <property type="term" value="F:glycosyltransferase activity"/>
    <property type="evidence" value="ECO:0007669"/>
    <property type="project" value="UniProtKB-KW"/>
</dbReference>
<protein>
    <recommendedName>
        <fullName evidence="8">Hydroxyproline O-arabinosyltransferase-like domain-containing protein</fullName>
    </recommendedName>
</protein>